<name>A0A136J6X1_9PEZI</name>
<dbReference type="EMBL" id="KQ964248">
    <property type="protein sequence ID" value="KXJ92913.1"/>
    <property type="molecule type" value="Genomic_DNA"/>
</dbReference>
<reference evidence="2" key="1">
    <citation type="submission" date="2016-02" db="EMBL/GenBank/DDBJ databases">
        <title>Draft genome sequence of Microdochium bolleyi, a fungal endophyte of beachgrass.</title>
        <authorList>
            <consortium name="DOE Joint Genome Institute"/>
            <person name="David A.S."/>
            <person name="May G."/>
            <person name="Haridas S."/>
            <person name="Lim J."/>
            <person name="Wang M."/>
            <person name="Labutti K."/>
            <person name="Lipzen A."/>
            <person name="Barry K."/>
            <person name="Grigoriev I.V."/>
        </authorList>
    </citation>
    <scope>NUCLEOTIDE SEQUENCE [LARGE SCALE GENOMIC DNA]</scope>
    <source>
        <strain evidence="2">J235TASD1</strain>
    </source>
</reference>
<organism evidence="1 2">
    <name type="scientific">Microdochium bolleyi</name>
    <dbReference type="NCBI Taxonomy" id="196109"/>
    <lineage>
        <taxon>Eukaryota</taxon>
        <taxon>Fungi</taxon>
        <taxon>Dikarya</taxon>
        <taxon>Ascomycota</taxon>
        <taxon>Pezizomycotina</taxon>
        <taxon>Sordariomycetes</taxon>
        <taxon>Xylariomycetidae</taxon>
        <taxon>Xylariales</taxon>
        <taxon>Microdochiaceae</taxon>
        <taxon>Microdochium</taxon>
    </lineage>
</organism>
<sequence>MTATTSFRSSLLRASCAKLGILAAPSLRRMLRTARGLSTTLVGRIASLGIIIQIDPPLFVLMILLPVLSVQICTTGQSGPVQWTRANRRWATVESQRKAQLGRELRQSFPKGSQRVQTARALAQIPMTPPKV</sequence>
<proteinExistence type="predicted"/>
<evidence type="ECO:0000313" key="1">
    <source>
        <dbReference type="EMBL" id="KXJ92913.1"/>
    </source>
</evidence>
<dbReference type="AlphaFoldDB" id="A0A136J6X1"/>
<dbReference type="InParanoid" id="A0A136J6X1"/>
<evidence type="ECO:0000313" key="2">
    <source>
        <dbReference type="Proteomes" id="UP000070501"/>
    </source>
</evidence>
<keyword evidence="2" id="KW-1185">Reference proteome</keyword>
<dbReference type="Proteomes" id="UP000070501">
    <property type="component" value="Unassembled WGS sequence"/>
</dbReference>
<gene>
    <name evidence="1" type="ORF">Micbo1qcDRAFT_222657</name>
</gene>
<protein>
    <submittedName>
        <fullName evidence="1">Uncharacterized protein</fullName>
    </submittedName>
</protein>
<accession>A0A136J6X1</accession>